<evidence type="ECO:0008006" key="2">
    <source>
        <dbReference type="Google" id="ProtNLM"/>
    </source>
</evidence>
<dbReference type="AlphaFoldDB" id="A0A382PWC0"/>
<dbReference type="SUPFAM" id="SSF52096">
    <property type="entry name" value="ClpP/crotonase"/>
    <property type="match status" value="1"/>
</dbReference>
<evidence type="ECO:0000313" key="1">
    <source>
        <dbReference type="EMBL" id="SVC76928.1"/>
    </source>
</evidence>
<dbReference type="PANTHER" id="PTHR43459:SF1">
    <property type="entry name" value="EG:BACN32G11.4 PROTEIN"/>
    <property type="match status" value="1"/>
</dbReference>
<dbReference type="Pfam" id="PF00378">
    <property type="entry name" value="ECH_1"/>
    <property type="match status" value="1"/>
</dbReference>
<proteinExistence type="predicted"/>
<dbReference type="EMBL" id="UINC01109835">
    <property type="protein sequence ID" value="SVC76928.1"/>
    <property type="molecule type" value="Genomic_DNA"/>
</dbReference>
<gene>
    <name evidence="1" type="ORF">METZ01_LOCUS329782</name>
</gene>
<dbReference type="InterPro" id="IPR001753">
    <property type="entry name" value="Enoyl-CoA_hydra/iso"/>
</dbReference>
<feature type="non-terminal residue" evidence="1">
    <location>
        <position position="165"/>
    </location>
</feature>
<dbReference type="PANTHER" id="PTHR43459">
    <property type="entry name" value="ENOYL-COA HYDRATASE"/>
    <property type="match status" value="1"/>
</dbReference>
<organism evidence="1">
    <name type="scientific">marine metagenome</name>
    <dbReference type="NCBI Taxonomy" id="408172"/>
    <lineage>
        <taxon>unclassified sequences</taxon>
        <taxon>metagenomes</taxon>
        <taxon>ecological metagenomes</taxon>
    </lineage>
</organism>
<dbReference type="Gene3D" id="3.90.226.10">
    <property type="entry name" value="2-enoyl-CoA Hydratase, Chain A, domain 1"/>
    <property type="match status" value="1"/>
</dbReference>
<reference evidence="1" key="1">
    <citation type="submission" date="2018-05" db="EMBL/GenBank/DDBJ databases">
        <authorList>
            <person name="Lanie J.A."/>
            <person name="Ng W.-L."/>
            <person name="Kazmierczak K.M."/>
            <person name="Andrzejewski T.M."/>
            <person name="Davidsen T.M."/>
            <person name="Wayne K.J."/>
            <person name="Tettelin H."/>
            <person name="Glass J.I."/>
            <person name="Rusch D."/>
            <person name="Podicherti R."/>
            <person name="Tsui H.-C.T."/>
            <person name="Winkler M.E."/>
        </authorList>
    </citation>
    <scope>NUCLEOTIDE SEQUENCE</scope>
</reference>
<accession>A0A382PWC0</accession>
<sequence length="165" mass="17185">MTTDLMESVGNGIATLTMNRPAARNALTPQMMAGLREALPRLAADPSVRVVVLTGAGGAFCSGGDVKGFADRVSSDAEDKSFEHKVHDLRARMDISRVLHEMPKPTLAVIPGPAAGAGLSLALACDLRIASQDAKFTTAFSRVGLSGDFGGSYFLTYLAGAAMAR</sequence>
<name>A0A382PWC0_9ZZZZ</name>
<dbReference type="CDD" id="cd06558">
    <property type="entry name" value="crotonase-like"/>
    <property type="match status" value="1"/>
</dbReference>
<protein>
    <recommendedName>
        <fullName evidence="2">Enoyl-CoA hydratase</fullName>
    </recommendedName>
</protein>
<dbReference type="InterPro" id="IPR029045">
    <property type="entry name" value="ClpP/crotonase-like_dom_sf"/>
</dbReference>